<dbReference type="PANTHER" id="PTHR39639">
    <property type="entry name" value="CHROMOSOME 16, WHOLE GENOME SHOTGUN SEQUENCE"/>
    <property type="match status" value="1"/>
</dbReference>
<dbReference type="EMBL" id="ML143439">
    <property type="protein sequence ID" value="TBU26917.1"/>
    <property type="molecule type" value="Genomic_DNA"/>
</dbReference>
<dbReference type="PANTHER" id="PTHR39639:SF1">
    <property type="entry name" value="DUF262 DOMAIN-CONTAINING PROTEIN"/>
    <property type="match status" value="1"/>
</dbReference>
<feature type="region of interest" description="Disordered" evidence="1">
    <location>
        <begin position="648"/>
        <end position="670"/>
    </location>
</feature>
<protein>
    <recommendedName>
        <fullName evidence="2">GmrSD restriction endonucleases N-terminal domain-containing protein</fullName>
    </recommendedName>
</protein>
<evidence type="ECO:0000259" key="2">
    <source>
        <dbReference type="Pfam" id="PF03235"/>
    </source>
</evidence>
<dbReference type="OrthoDB" id="5419821at2759"/>
<dbReference type="Proteomes" id="UP000292957">
    <property type="component" value="Unassembled WGS sequence"/>
</dbReference>
<evidence type="ECO:0000256" key="1">
    <source>
        <dbReference type="SAM" id="MobiDB-lite"/>
    </source>
</evidence>
<feature type="compositionally biased region" description="Basic and acidic residues" evidence="1">
    <location>
        <begin position="779"/>
        <end position="794"/>
    </location>
</feature>
<dbReference type="Pfam" id="PF03235">
    <property type="entry name" value="GmrSD_N"/>
    <property type="match status" value="1"/>
</dbReference>
<gene>
    <name evidence="3" type="ORF">BD311DRAFT_789503</name>
</gene>
<dbReference type="InterPro" id="IPR004919">
    <property type="entry name" value="GmrSD_N"/>
</dbReference>
<feature type="compositionally biased region" description="Basic and acidic residues" evidence="1">
    <location>
        <begin position="707"/>
        <end position="772"/>
    </location>
</feature>
<accession>A0A4Q9NYU6</accession>
<evidence type="ECO:0000313" key="3">
    <source>
        <dbReference type="EMBL" id="TBU26917.1"/>
    </source>
</evidence>
<reference evidence="3" key="1">
    <citation type="submission" date="2019-01" db="EMBL/GenBank/DDBJ databases">
        <title>Draft genome sequences of three monokaryotic isolates of the white-rot basidiomycete fungus Dichomitus squalens.</title>
        <authorList>
            <consortium name="DOE Joint Genome Institute"/>
            <person name="Lopez S.C."/>
            <person name="Andreopoulos B."/>
            <person name="Pangilinan J."/>
            <person name="Lipzen A."/>
            <person name="Riley R."/>
            <person name="Ahrendt S."/>
            <person name="Ng V."/>
            <person name="Barry K."/>
            <person name="Daum C."/>
            <person name="Grigoriev I.V."/>
            <person name="Hilden K.S."/>
            <person name="Makela M.R."/>
            <person name="de Vries R.P."/>
        </authorList>
    </citation>
    <scope>NUCLEOTIDE SEQUENCE [LARGE SCALE GENOMIC DNA]</scope>
    <source>
        <strain evidence="3">OM18370.1</strain>
    </source>
</reference>
<feature type="region of interest" description="Disordered" evidence="1">
    <location>
        <begin position="1"/>
        <end position="32"/>
    </location>
</feature>
<feature type="region of interest" description="Disordered" evidence="1">
    <location>
        <begin position="683"/>
        <end position="803"/>
    </location>
</feature>
<feature type="domain" description="GmrSD restriction endonucleases N-terminal" evidence="2">
    <location>
        <begin position="57"/>
        <end position="189"/>
    </location>
</feature>
<feature type="region of interest" description="Disordered" evidence="1">
    <location>
        <begin position="384"/>
        <end position="507"/>
    </location>
</feature>
<dbReference type="AlphaFoldDB" id="A0A4Q9NYU6"/>
<proteinExistence type="predicted"/>
<sequence length="803" mass="89430">MLSDWESSLTEFSSESDDEYVPRAAPKKKPKQTAEYKVTKSLQPYRTTTYTAQSLYDQIIDNTIDLDPEYQRDIVWGEAKQSGLIDSILRNFYIPPVIFAVTHNEDGTQRRTCIDGKQRLTSIQRFMDGKVGDHNWITDNGKKYWYKKIDNESRALISKPLRQTFANKQITCIEYDGLTEDQEREIFQRVQLGVALTTAERLQAIPGPRPALIREVQSIVLGEDGFGSDLDWGHDRGRDFQCLATIICLIESHPNITFPGSPKLEKWLSNAKLVDDKTRKDVFETFQIFITLVKDKKYNAAFKKPSRVSPVEFTMTGVLIYLYKKTYSLMQLSSAIWQMRADVRKQFADVRANAKVTKAMFQFLDKGVKGVELASDGKGDIPAATAIKTMDSSARAAETDEDTPEPAPKKKKQKRRRVQEPPSSDDSDYEAVRPKRRASMPEPQASTSSSAVPKAAASRPTAARKVSAPVATKMKAASKAAPKASTRSSTMSQPRDGPSSSQSSIPLGGFATAMNNFTSRKTRTAMSAAADSLLAQAPIAEIGTTSAVGSGKQAVETPMSAVKMEIDPPRLRTPDANDDNAMAIDDASNTAQMDSTPIPRSLPRSGKRQLTANVAISRMEPHPDLGDIDTGAIEQMLKLNMKSAQGTPIGSPVVPAPPPPPSISAPPMLGALGQSASTILPRRTAVDTSSSAQATHMPPPQSPILPRTDHVRGRSSDRSRDGDRDRRERSRDRDRERSRDRGQHDFRGSARTAADRNRSRDRDHDRWREPPTREWQLSEAERRRRDRSRERDRYGYTGRQRGY</sequence>
<name>A0A4Q9NYU6_9APHY</name>
<feature type="compositionally biased region" description="Pro residues" evidence="1">
    <location>
        <begin position="654"/>
        <end position="664"/>
    </location>
</feature>
<organism evidence="3">
    <name type="scientific">Dichomitus squalens</name>
    <dbReference type="NCBI Taxonomy" id="114155"/>
    <lineage>
        <taxon>Eukaryota</taxon>
        <taxon>Fungi</taxon>
        <taxon>Dikarya</taxon>
        <taxon>Basidiomycota</taxon>
        <taxon>Agaricomycotina</taxon>
        <taxon>Agaricomycetes</taxon>
        <taxon>Polyporales</taxon>
        <taxon>Polyporaceae</taxon>
        <taxon>Dichomitus</taxon>
    </lineage>
</organism>
<feature type="compositionally biased region" description="Low complexity" evidence="1">
    <location>
        <begin position="471"/>
        <end position="490"/>
    </location>
</feature>
<feature type="compositionally biased region" description="Polar residues" evidence="1">
    <location>
        <begin position="1"/>
        <end position="13"/>
    </location>
</feature>